<keyword evidence="2" id="KW-1185">Reference proteome</keyword>
<comment type="caution">
    <text evidence="1">The sequence shown here is derived from an EMBL/GenBank/DDBJ whole genome shotgun (WGS) entry which is preliminary data.</text>
</comment>
<gene>
    <name evidence="1" type="ORF">Q9L58_007374</name>
</gene>
<organism evidence="1 2">
    <name type="scientific">Discina gigas</name>
    <dbReference type="NCBI Taxonomy" id="1032678"/>
    <lineage>
        <taxon>Eukaryota</taxon>
        <taxon>Fungi</taxon>
        <taxon>Dikarya</taxon>
        <taxon>Ascomycota</taxon>
        <taxon>Pezizomycotina</taxon>
        <taxon>Pezizomycetes</taxon>
        <taxon>Pezizales</taxon>
        <taxon>Discinaceae</taxon>
        <taxon>Discina</taxon>
    </lineage>
</organism>
<name>A0ABR3GCQ8_9PEZI</name>
<proteinExistence type="predicted"/>
<evidence type="ECO:0000313" key="1">
    <source>
        <dbReference type="EMBL" id="KAL0633705.1"/>
    </source>
</evidence>
<protein>
    <submittedName>
        <fullName evidence="1">Uncharacterized protein</fullName>
    </submittedName>
</protein>
<reference evidence="1 2" key="1">
    <citation type="submission" date="2024-02" db="EMBL/GenBank/DDBJ databases">
        <title>Discinaceae phylogenomics.</title>
        <authorList>
            <person name="Dirks A.C."/>
            <person name="James T.Y."/>
        </authorList>
    </citation>
    <scope>NUCLEOTIDE SEQUENCE [LARGE SCALE GENOMIC DNA]</scope>
    <source>
        <strain evidence="1 2">ACD0624</strain>
    </source>
</reference>
<sequence length="146" mass="16381">MASAETCALSDAHSPKEGSIAAFEALLPEIKTSLIHLRHQHDKHEPEYFITVKDFSDAELTHFTVSDLESVRVGKTNYGLHIFGKIRLPRTNGGYIHVRVFVGGGGEAGEKTFKLHGIYSGEIEGPTERRYRAILGKRDELEWFNE</sequence>
<dbReference type="EMBL" id="JBBBZM010000116">
    <property type="protein sequence ID" value="KAL0633705.1"/>
    <property type="molecule type" value="Genomic_DNA"/>
</dbReference>
<dbReference type="Proteomes" id="UP001447188">
    <property type="component" value="Unassembled WGS sequence"/>
</dbReference>
<evidence type="ECO:0000313" key="2">
    <source>
        <dbReference type="Proteomes" id="UP001447188"/>
    </source>
</evidence>
<accession>A0ABR3GCQ8</accession>